<comment type="caution">
    <text evidence="10">The sequence shown here is derived from an EMBL/GenBank/DDBJ whole genome shotgun (WGS) entry which is preliminary data.</text>
</comment>
<dbReference type="InterPro" id="IPR008969">
    <property type="entry name" value="CarboxyPept-like_regulatory"/>
</dbReference>
<evidence type="ECO:0000256" key="6">
    <source>
        <dbReference type="ARBA" id="ARBA00023237"/>
    </source>
</evidence>
<sequence length="983" mass="107378">MKKTKLREKKNWFIPFCLLVLLSSISVAQSKVTGVIKDDAGVPIAGVNILEKGTNNGAVSDFDGNFSMTLQKSPSQISMSYLGYQTQEKEVSSGDAIVIILTEDAESLDEVVVVGYGTVKRSDVTMAVSSVGSKSFEDQPVFRAEDALQSRASGVQVIKSSGAPGANIKIRVRGSSSLTRSSEPLLVVDGIVGGNINSINPNDIQSMDILKDASASAIYGARGANGVILITTKRGKGVPKIEVNYFSSFASLPNKLPQVTPQEYSDLYPAAGPVIDGGTDYQDEFFRPSIVNNIQLSAKGQEGRLKYYLSGNYVNQEGIVINTDYERLTFRSNLETKFGEKFKLGLNISGSRSQGHNLFSGGARASSDNRGGILSVLTYNPTFPVRNPDGTYYDIEPQAVGSILVNPIAVISEKNNNSIQDRLGLNLNLTYNFTPAFSYRLNAGSNTLNAREERYSLIPDGSSVIAPRASFITSVLTNTQLSNIFTYTKDFGKTNLILTGVYEITKNVRRTANGGSGAYSLEGLKDAFYQIELGTSPGVSAGINDRTLQSYVGRAQVGVSENFNITGSLRVDQSSTFRKENNTIYAPAVSARYSLQNLFNDDDAFLNNIVLRAGWGKVGNDGTFLGTYEQLTNNFNQHYSYDGVGITNGLGYGGVVDKDLKWEITRQTNVGLDFKLVKNKVSFSVDWYIKNSEDLLLDKQLHQEAGDPDGRVFTNLGEIENTGFDFSLNADLLDSKDFYWNANVVLSTIKNTVVDLGGPDEVPISPANIVGASGETVYVLQKGEPSGQFYGRTFLGTWKTDNPEGETPGTARYATDENGEFILGAIGNGLPTLTWGFNQVFDYKGFNVNLLFSGAHGFDVYNDTYSEMLVKNPIHPDYLNRWTPDNQTEIPTGTDRVRSSRFVEKGDFIRLTNLTLGYTFDEIKFLESAKVYVSGQNLVLITDYRGYDPEVSSTNNSTDLAPSYDKGAFPNPRTFTLGLNLNF</sequence>
<evidence type="ECO:0000256" key="8">
    <source>
        <dbReference type="SAM" id="SignalP"/>
    </source>
</evidence>
<dbReference type="RefSeq" id="WP_189360583.1">
    <property type="nucleotide sequence ID" value="NZ_BMWZ01000004.1"/>
</dbReference>
<dbReference type="NCBIfam" id="TIGR04057">
    <property type="entry name" value="SusC_RagA_signa"/>
    <property type="match status" value="1"/>
</dbReference>
<name>A0A918R4K5_9FLAO</name>
<evidence type="ECO:0000256" key="3">
    <source>
        <dbReference type="ARBA" id="ARBA00022452"/>
    </source>
</evidence>
<dbReference type="InterPro" id="IPR012910">
    <property type="entry name" value="Plug_dom"/>
</dbReference>
<keyword evidence="4 7" id="KW-0812">Transmembrane</keyword>
<evidence type="ECO:0000259" key="9">
    <source>
        <dbReference type="Pfam" id="PF07715"/>
    </source>
</evidence>
<dbReference type="PROSITE" id="PS52016">
    <property type="entry name" value="TONB_DEPENDENT_REC_3"/>
    <property type="match status" value="1"/>
</dbReference>
<organism evidence="10 11">
    <name type="scientific">Algibacter mikhailovii</name>
    <dbReference type="NCBI Taxonomy" id="425498"/>
    <lineage>
        <taxon>Bacteria</taxon>
        <taxon>Pseudomonadati</taxon>
        <taxon>Bacteroidota</taxon>
        <taxon>Flavobacteriia</taxon>
        <taxon>Flavobacteriales</taxon>
        <taxon>Flavobacteriaceae</taxon>
        <taxon>Algibacter</taxon>
    </lineage>
</organism>
<feature type="chain" id="PRO_5036758729" evidence="8">
    <location>
        <begin position="29"/>
        <end position="983"/>
    </location>
</feature>
<keyword evidence="8" id="KW-0732">Signal</keyword>
<reference evidence="10" key="2">
    <citation type="submission" date="2020-09" db="EMBL/GenBank/DDBJ databases">
        <authorList>
            <person name="Sun Q."/>
            <person name="Kim S."/>
        </authorList>
    </citation>
    <scope>NUCLEOTIDE SEQUENCE</scope>
    <source>
        <strain evidence="10">KCTC 12710</strain>
    </source>
</reference>
<keyword evidence="6 7" id="KW-0998">Cell outer membrane</keyword>
<evidence type="ECO:0000256" key="7">
    <source>
        <dbReference type="PROSITE-ProRule" id="PRU01360"/>
    </source>
</evidence>
<dbReference type="Pfam" id="PF07715">
    <property type="entry name" value="Plug"/>
    <property type="match status" value="1"/>
</dbReference>
<keyword evidence="2 7" id="KW-0813">Transport</keyword>
<dbReference type="InterPro" id="IPR023997">
    <property type="entry name" value="TonB-dep_OMP_SusC/RagA_CS"/>
</dbReference>
<dbReference type="AlphaFoldDB" id="A0A918R4K5"/>
<dbReference type="SUPFAM" id="SSF49464">
    <property type="entry name" value="Carboxypeptidase regulatory domain-like"/>
    <property type="match status" value="1"/>
</dbReference>
<dbReference type="InterPro" id="IPR039426">
    <property type="entry name" value="TonB-dep_rcpt-like"/>
</dbReference>
<reference evidence="10" key="1">
    <citation type="journal article" date="2014" name="Int. J. Syst. Evol. Microbiol.">
        <title>Complete genome sequence of Corynebacterium casei LMG S-19264T (=DSM 44701T), isolated from a smear-ripened cheese.</title>
        <authorList>
            <consortium name="US DOE Joint Genome Institute (JGI-PGF)"/>
            <person name="Walter F."/>
            <person name="Albersmeier A."/>
            <person name="Kalinowski J."/>
            <person name="Ruckert C."/>
        </authorList>
    </citation>
    <scope>NUCLEOTIDE SEQUENCE</scope>
    <source>
        <strain evidence="10">KCTC 12710</strain>
    </source>
</reference>
<accession>A0A918R4K5</accession>
<evidence type="ECO:0000256" key="1">
    <source>
        <dbReference type="ARBA" id="ARBA00004571"/>
    </source>
</evidence>
<dbReference type="InterPro" id="IPR036942">
    <property type="entry name" value="Beta-barrel_TonB_sf"/>
</dbReference>
<feature type="domain" description="TonB-dependent receptor plug" evidence="9">
    <location>
        <begin position="121"/>
        <end position="227"/>
    </location>
</feature>
<dbReference type="GO" id="GO:0009279">
    <property type="term" value="C:cell outer membrane"/>
    <property type="evidence" value="ECO:0007669"/>
    <property type="project" value="UniProtKB-SubCell"/>
</dbReference>
<evidence type="ECO:0000256" key="2">
    <source>
        <dbReference type="ARBA" id="ARBA00022448"/>
    </source>
</evidence>
<dbReference type="Pfam" id="PF13715">
    <property type="entry name" value="CarbopepD_reg_2"/>
    <property type="match status" value="1"/>
</dbReference>
<dbReference type="Proteomes" id="UP000636004">
    <property type="component" value="Unassembled WGS sequence"/>
</dbReference>
<feature type="signal peptide" evidence="8">
    <location>
        <begin position="1"/>
        <end position="28"/>
    </location>
</feature>
<evidence type="ECO:0000313" key="10">
    <source>
        <dbReference type="EMBL" id="GGZ81796.1"/>
    </source>
</evidence>
<keyword evidence="5 7" id="KW-0472">Membrane</keyword>
<dbReference type="FunFam" id="2.170.130.10:FF:000008">
    <property type="entry name" value="SusC/RagA family TonB-linked outer membrane protein"/>
    <property type="match status" value="1"/>
</dbReference>
<dbReference type="NCBIfam" id="TIGR04056">
    <property type="entry name" value="OMP_RagA_SusC"/>
    <property type="match status" value="1"/>
</dbReference>
<keyword evidence="11" id="KW-1185">Reference proteome</keyword>
<comment type="subcellular location">
    <subcellularLocation>
        <location evidence="1 7">Cell outer membrane</location>
        <topology evidence="1 7">Multi-pass membrane protein</topology>
    </subcellularLocation>
</comment>
<evidence type="ECO:0000256" key="4">
    <source>
        <dbReference type="ARBA" id="ARBA00022692"/>
    </source>
</evidence>
<dbReference type="InterPro" id="IPR037066">
    <property type="entry name" value="Plug_dom_sf"/>
</dbReference>
<dbReference type="Gene3D" id="2.60.40.1120">
    <property type="entry name" value="Carboxypeptidase-like, regulatory domain"/>
    <property type="match status" value="1"/>
</dbReference>
<dbReference type="InterPro" id="IPR023996">
    <property type="entry name" value="TonB-dep_OMP_SusC/RagA"/>
</dbReference>
<dbReference type="Gene3D" id="2.170.130.10">
    <property type="entry name" value="TonB-dependent receptor, plug domain"/>
    <property type="match status" value="1"/>
</dbReference>
<gene>
    <name evidence="10" type="ORF">GCM10007028_19280</name>
</gene>
<dbReference type="EMBL" id="BMWZ01000004">
    <property type="protein sequence ID" value="GGZ81796.1"/>
    <property type="molecule type" value="Genomic_DNA"/>
</dbReference>
<protein>
    <submittedName>
        <fullName evidence="10">SusC/RagA family TonB-linked outer membrane protein</fullName>
    </submittedName>
</protein>
<dbReference type="SUPFAM" id="SSF56935">
    <property type="entry name" value="Porins"/>
    <property type="match status" value="1"/>
</dbReference>
<proteinExistence type="inferred from homology"/>
<dbReference type="Gene3D" id="2.40.170.20">
    <property type="entry name" value="TonB-dependent receptor, beta-barrel domain"/>
    <property type="match status" value="1"/>
</dbReference>
<evidence type="ECO:0000256" key="5">
    <source>
        <dbReference type="ARBA" id="ARBA00023136"/>
    </source>
</evidence>
<keyword evidence="3 7" id="KW-1134">Transmembrane beta strand</keyword>
<evidence type="ECO:0000313" key="11">
    <source>
        <dbReference type="Proteomes" id="UP000636004"/>
    </source>
</evidence>
<comment type="similarity">
    <text evidence="7">Belongs to the TonB-dependent receptor family.</text>
</comment>